<dbReference type="EMBL" id="FNTI01000001">
    <property type="protein sequence ID" value="SEC77364.1"/>
    <property type="molecule type" value="Genomic_DNA"/>
</dbReference>
<dbReference type="Proteomes" id="UP000183208">
    <property type="component" value="Unassembled WGS sequence"/>
</dbReference>
<organism evidence="1 2">
    <name type="scientific">Bradyrhizobium lablabi</name>
    <dbReference type="NCBI Taxonomy" id="722472"/>
    <lineage>
        <taxon>Bacteria</taxon>
        <taxon>Pseudomonadati</taxon>
        <taxon>Pseudomonadota</taxon>
        <taxon>Alphaproteobacteria</taxon>
        <taxon>Hyphomicrobiales</taxon>
        <taxon>Nitrobacteraceae</taxon>
        <taxon>Bradyrhizobium</taxon>
    </lineage>
</organism>
<name>A0A1M6W685_9BRAD</name>
<reference evidence="1 2" key="1">
    <citation type="submission" date="2016-10" db="EMBL/GenBank/DDBJ databases">
        <authorList>
            <person name="de Groot N.N."/>
        </authorList>
    </citation>
    <scope>NUCLEOTIDE SEQUENCE [LARGE SCALE GENOMIC DNA]</scope>
    <source>
        <strain evidence="1 2">GAS522</strain>
    </source>
</reference>
<evidence type="ECO:0000313" key="2">
    <source>
        <dbReference type="Proteomes" id="UP000183208"/>
    </source>
</evidence>
<gene>
    <name evidence="1" type="ORF">SAMN05444171_2227</name>
</gene>
<sequence>MQLRDDADFSTIDWNNQAYLTRRHAEALPPGPKRNAEIDRALACEALAHSSQLLLQREPRK</sequence>
<protein>
    <submittedName>
        <fullName evidence="1">Uncharacterized protein</fullName>
    </submittedName>
</protein>
<accession>A0A1M6W685</accession>
<proteinExistence type="predicted"/>
<dbReference type="AlphaFoldDB" id="A0A1M6W685"/>
<evidence type="ECO:0000313" key="1">
    <source>
        <dbReference type="EMBL" id="SEC77364.1"/>
    </source>
</evidence>